<accession>A0A0V1AWC5</accession>
<evidence type="ECO:0000313" key="1">
    <source>
        <dbReference type="EMBL" id="KRY29061.1"/>
    </source>
</evidence>
<dbReference type="EMBL" id="JYDH01000182">
    <property type="protein sequence ID" value="KRY29061.1"/>
    <property type="molecule type" value="Genomic_DNA"/>
</dbReference>
<comment type="caution">
    <text evidence="1">The sequence shown here is derived from an EMBL/GenBank/DDBJ whole genome shotgun (WGS) entry which is preliminary data.</text>
</comment>
<proteinExistence type="predicted"/>
<gene>
    <name evidence="1" type="ORF">T01_841</name>
</gene>
<sequence length="65" mass="7430">MNKVFNGNMKTGQLLLKLNSVLVGCYTFCCPRTKLRCINNDRQHMCKGNLNDDDEARNFICSKSN</sequence>
<name>A0A0V1AWC5_TRISP</name>
<protein>
    <submittedName>
        <fullName evidence="1">Uncharacterized protein</fullName>
    </submittedName>
</protein>
<dbReference type="Proteomes" id="UP000054776">
    <property type="component" value="Unassembled WGS sequence"/>
</dbReference>
<organism evidence="1 2">
    <name type="scientific">Trichinella spiralis</name>
    <name type="common">Trichina worm</name>
    <dbReference type="NCBI Taxonomy" id="6334"/>
    <lineage>
        <taxon>Eukaryota</taxon>
        <taxon>Metazoa</taxon>
        <taxon>Ecdysozoa</taxon>
        <taxon>Nematoda</taxon>
        <taxon>Enoplea</taxon>
        <taxon>Dorylaimia</taxon>
        <taxon>Trichinellida</taxon>
        <taxon>Trichinellidae</taxon>
        <taxon>Trichinella</taxon>
    </lineage>
</organism>
<dbReference type="AlphaFoldDB" id="A0A0V1AWC5"/>
<reference evidence="1 2" key="1">
    <citation type="submission" date="2015-01" db="EMBL/GenBank/DDBJ databases">
        <title>Evolution of Trichinella species and genotypes.</title>
        <authorList>
            <person name="Korhonen P.K."/>
            <person name="Edoardo P."/>
            <person name="Giuseppe L.R."/>
            <person name="Gasser R.B."/>
        </authorList>
    </citation>
    <scope>NUCLEOTIDE SEQUENCE [LARGE SCALE GENOMIC DNA]</scope>
    <source>
        <strain evidence="1">ISS3</strain>
    </source>
</reference>
<evidence type="ECO:0000313" key="2">
    <source>
        <dbReference type="Proteomes" id="UP000054776"/>
    </source>
</evidence>
<keyword evidence="2" id="KW-1185">Reference proteome</keyword>
<dbReference type="InParanoid" id="A0A0V1AWC5"/>